<dbReference type="OrthoDB" id="6158299at2759"/>
<feature type="compositionally biased region" description="Basic and acidic residues" evidence="1">
    <location>
        <begin position="661"/>
        <end position="678"/>
    </location>
</feature>
<feature type="compositionally biased region" description="Polar residues" evidence="1">
    <location>
        <begin position="446"/>
        <end position="456"/>
    </location>
</feature>
<feature type="compositionally biased region" description="Basic and acidic residues" evidence="1">
    <location>
        <begin position="321"/>
        <end position="333"/>
    </location>
</feature>
<feature type="compositionally biased region" description="Basic and acidic residues" evidence="1">
    <location>
        <begin position="457"/>
        <end position="472"/>
    </location>
</feature>
<evidence type="ECO:0000313" key="2">
    <source>
        <dbReference type="EMBL" id="RZF34925.1"/>
    </source>
</evidence>
<accession>A0A482WMZ0</accession>
<comment type="caution">
    <text evidence="2">The sequence shown here is derived from an EMBL/GenBank/DDBJ whole genome shotgun (WGS) entry which is preliminary data.</text>
</comment>
<feature type="region of interest" description="Disordered" evidence="1">
    <location>
        <begin position="511"/>
        <end position="546"/>
    </location>
</feature>
<feature type="compositionally biased region" description="Low complexity" evidence="1">
    <location>
        <begin position="253"/>
        <end position="268"/>
    </location>
</feature>
<dbReference type="SMR" id="A0A482WMZ0"/>
<dbReference type="InParanoid" id="A0A482WMZ0"/>
<organism evidence="2 3">
    <name type="scientific">Laodelphax striatellus</name>
    <name type="common">Small brown planthopper</name>
    <name type="synonym">Delphax striatella</name>
    <dbReference type="NCBI Taxonomy" id="195883"/>
    <lineage>
        <taxon>Eukaryota</taxon>
        <taxon>Metazoa</taxon>
        <taxon>Ecdysozoa</taxon>
        <taxon>Arthropoda</taxon>
        <taxon>Hexapoda</taxon>
        <taxon>Insecta</taxon>
        <taxon>Pterygota</taxon>
        <taxon>Neoptera</taxon>
        <taxon>Paraneoptera</taxon>
        <taxon>Hemiptera</taxon>
        <taxon>Auchenorrhyncha</taxon>
        <taxon>Fulgoroidea</taxon>
        <taxon>Delphacidae</taxon>
        <taxon>Criomorphinae</taxon>
        <taxon>Laodelphax</taxon>
    </lineage>
</organism>
<feature type="region of interest" description="Disordered" evidence="1">
    <location>
        <begin position="440"/>
        <end position="484"/>
    </location>
</feature>
<feature type="compositionally biased region" description="Acidic residues" evidence="1">
    <location>
        <begin position="294"/>
        <end position="303"/>
    </location>
</feature>
<sequence>MDEKLKTIERELEQTRNALHWQTKRCNHLVSALTLKLEQRDADVLATQHQRETQLTQIMRALLVLEARLRREQRSIRAQLGSRDALIREQQLEIERLKKMIEPQRPVSPPESFRNDPVEEFDTCVKPDLISSLGIWQQPNKPFKILDSKGQQLEEPRERVKVMANGNNEAASMDMTTRQKDVLINGDVEDVPTKYRQKSLTNNNETDVESKDVTYRHKKLPLESEDVPKNTSTTKHRHKRLLLNGGGTETSLERTPSSSSSSSTLSSTLSSLSSASSVSLLSSSSSILKPSSFDMDDEEDDDDGLKNVDNRRLQRSSTVDVPERNVIAEKQGKKEEKTVKISDIIQVRTHSDDLSECESADSFTIIHDMKKVSEYRNGDVDMEVNNVKTLPSALLHEMQVQSKTGKNEYHDNPVLECVNQILLRDQEEFLEEQRVLRMRETEKNQSQENLNMVGRSSSRDDLTRLPEQEKNFAPRRLLQNNYNDKPPCLVTSSQLSLIGSVNFDEELNAVDVSSREQKSKQLKSVGKRSLIPPALPPKPLRLLSMKSPDFDGQQNIKTKLPSPQAKASLPQKYDLDIRLLENQQPPPTSHPIIIGNASPALPEPNPDSELYVISNSALDDDIVLQIQGRNKKSGKEMKNVLHPEQKGMNLTHALIHFPAGKKKEKEVTSPGKVEENRRKSTPIKNNSISMPLIKVASPVSTLLASVDNSVESKNVEKEVPVPPSVSQIVKRFEHLSEEKVESLEEDGNNALRKNFEEFRLDDMDVICATSEEDNENKEPVEQEKCMNGSIDTTTASVTVTPTEAGVSYENFLEATGLSQKSIMTPSRIFSNNHRNVLKPKDVKHRSRVKAAATISNPTTRYWTEPFL</sequence>
<feature type="region of interest" description="Disordered" evidence="1">
    <location>
        <begin position="661"/>
        <end position="684"/>
    </location>
</feature>
<reference evidence="2 3" key="1">
    <citation type="journal article" date="2017" name="Gigascience">
        <title>Genome sequence of the small brown planthopper, Laodelphax striatellus.</title>
        <authorList>
            <person name="Zhu J."/>
            <person name="Jiang F."/>
            <person name="Wang X."/>
            <person name="Yang P."/>
            <person name="Bao Y."/>
            <person name="Zhao W."/>
            <person name="Wang W."/>
            <person name="Lu H."/>
            <person name="Wang Q."/>
            <person name="Cui N."/>
            <person name="Li J."/>
            <person name="Chen X."/>
            <person name="Luo L."/>
            <person name="Yu J."/>
            <person name="Kang L."/>
            <person name="Cui F."/>
        </authorList>
    </citation>
    <scope>NUCLEOTIDE SEQUENCE [LARGE SCALE GENOMIC DNA]</scope>
    <source>
        <strain evidence="2">Lst14</strain>
    </source>
</reference>
<protein>
    <submittedName>
        <fullName evidence="2">Uncharacterized protein</fullName>
    </submittedName>
</protein>
<feature type="region of interest" description="Disordered" evidence="1">
    <location>
        <begin position="287"/>
        <end position="333"/>
    </location>
</feature>
<dbReference type="Proteomes" id="UP000291343">
    <property type="component" value="Unassembled WGS sequence"/>
</dbReference>
<feature type="compositionally biased region" description="Basic and acidic residues" evidence="1">
    <location>
        <begin position="208"/>
        <end position="228"/>
    </location>
</feature>
<dbReference type="EMBL" id="QKKF02029992">
    <property type="protein sequence ID" value="RZF34925.1"/>
    <property type="molecule type" value="Genomic_DNA"/>
</dbReference>
<name>A0A482WMZ0_LAOST</name>
<proteinExistence type="predicted"/>
<keyword evidence="3" id="KW-1185">Reference proteome</keyword>
<dbReference type="AlphaFoldDB" id="A0A482WMZ0"/>
<evidence type="ECO:0000256" key="1">
    <source>
        <dbReference type="SAM" id="MobiDB-lite"/>
    </source>
</evidence>
<feature type="region of interest" description="Disordered" evidence="1">
    <location>
        <begin position="184"/>
        <end position="268"/>
    </location>
</feature>
<evidence type="ECO:0000313" key="3">
    <source>
        <dbReference type="Proteomes" id="UP000291343"/>
    </source>
</evidence>
<gene>
    <name evidence="2" type="ORF">LSTR_LSTR011419</name>
</gene>